<comment type="subcellular location">
    <subcellularLocation>
        <location evidence="1 12">Cell outer membrane</location>
        <topology evidence="1 12">Multi-pass membrane protein</topology>
    </subcellularLocation>
</comment>
<dbReference type="PROSITE" id="PS52016">
    <property type="entry name" value="TONB_DEPENDENT_REC_3"/>
    <property type="match status" value="1"/>
</dbReference>
<evidence type="ECO:0000256" key="10">
    <source>
        <dbReference type="ARBA" id="ARBA00023136"/>
    </source>
</evidence>
<comment type="similarity">
    <text evidence="12 13">Belongs to the TonB-dependent receptor family.</text>
</comment>
<evidence type="ECO:0000256" key="11">
    <source>
        <dbReference type="ARBA" id="ARBA00023237"/>
    </source>
</evidence>
<keyword evidence="5 12" id="KW-0812">Transmembrane</keyword>
<keyword evidence="8" id="KW-0406">Ion transport</keyword>
<keyword evidence="17" id="KW-1185">Reference proteome</keyword>
<dbReference type="InterPro" id="IPR039426">
    <property type="entry name" value="TonB-dep_rcpt-like"/>
</dbReference>
<dbReference type="Gene3D" id="2.170.130.10">
    <property type="entry name" value="TonB-dependent receptor, plug domain"/>
    <property type="match status" value="1"/>
</dbReference>
<keyword evidence="6" id="KW-0732">Signal</keyword>
<evidence type="ECO:0000256" key="2">
    <source>
        <dbReference type="ARBA" id="ARBA00022448"/>
    </source>
</evidence>
<evidence type="ECO:0000256" key="7">
    <source>
        <dbReference type="ARBA" id="ARBA00023004"/>
    </source>
</evidence>
<comment type="caution">
    <text evidence="16">The sequence shown here is derived from an EMBL/GenBank/DDBJ whole genome shotgun (WGS) entry which is preliminary data.</text>
</comment>
<dbReference type="OrthoDB" id="7386960at2"/>
<accession>A0A545U5V2</accession>
<keyword evidence="11 12" id="KW-0998">Cell outer membrane</keyword>
<evidence type="ECO:0000256" key="6">
    <source>
        <dbReference type="ARBA" id="ARBA00022729"/>
    </source>
</evidence>
<dbReference type="Proteomes" id="UP000319732">
    <property type="component" value="Unassembled WGS sequence"/>
</dbReference>
<name>A0A545U5V2_9GAMM</name>
<evidence type="ECO:0000256" key="13">
    <source>
        <dbReference type="RuleBase" id="RU003357"/>
    </source>
</evidence>
<dbReference type="GO" id="GO:0009279">
    <property type="term" value="C:cell outer membrane"/>
    <property type="evidence" value="ECO:0007669"/>
    <property type="project" value="UniProtKB-SubCell"/>
</dbReference>
<dbReference type="AlphaFoldDB" id="A0A545U5V2"/>
<keyword evidence="7" id="KW-0408">Iron</keyword>
<keyword evidence="9 13" id="KW-0798">TonB box</keyword>
<evidence type="ECO:0000259" key="15">
    <source>
        <dbReference type="Pfam" id="PF07715"/>
    </source>
</evidence>
<evidence type="ECO:0000259" key="14">
    <source>
        <dbReference type="Pfam" id="PF00593"/>
    </source>
</evidence>
<keyword evidence="3 12" id="KW-1134">Transmembrane beta strand</keyword>
<dbReference type="Pfam" id="PF07715">
    <property type="entry name" value="Plug"/>
    <property type="match status" value="1"/>
</dbReference>
<dbReference type="SUPFAM" id="SSF56935">
    <property type="entry name" value="Porins"/>
    <property type="match status" value="1"/>
</dbReference>
<reference evidence="16 17" key="1">
    <citation type="submission" date="2019-06" db="EMBL/GenBank/DDBJ databases">
        <title>Whole genome sequence for Cellvibrionaceae sp. R142.</title>
        <authorList>
            <person name="Wang G."/>
        </authorList>
    </citation>
    <scope>NUCLEOTIDE SEQUENCE [LARGE SCALE GENOMIC DNA]</scope>
    <source>
        <strain evidence="16 17">R142</strain>
    </source>
</reference>
<evidence type="ECO:0000256" key="8">
    <source>
        <dbReference type="ARBA" id="ARBA00023065"/>
    </source>
</evidence>
<evidence type="ECO:0000256" key="3">
    <source>
        <dbReference type="ARBA" id="ARBA00022452"/>
    </source>
</evidence>
<dbReference type="Pfam" id="PF00593">
    <property type="entry name" value="TonB_dep_Rec_b-barrel"/>
    <property type="match status" value="1"/>
</dbReference>
<dbReference type="Gene3D" id="2.40.170.20">
    <property type="entry name" value="TonB-dependent receptor, beta-barrel domain"/>
    <property type="match status" value="1"/>
</dbReference>
<keyword evidence="2 12" id="KW-0813">Transport</keyword>
<evidence type="ECO:0000256" key="12">
    <source>
        <dbReference type="PROSITE-ProRule" id="PRU01360"/>
    </source>
</evidence>
<dbReference type="PANTHER" id="PTHR32552:SF89">
    <property type="entry name" value="CATECHOLATE SIDEROPHORE RECEPTOR FIU"/>
    <property type="match status" value="1"/>
</dbReference>
<evidence type="ECO:0000313" key="16">
    <source>
        <dbReference type="EMBL" id="TQV84841.1"/>
    </source>
</evidence>
<evidence type="ECO:0000256" key="4">
    <source>
        <dbReference type="ARBA" id="ARBA00022496"/>
    </source>
</evidence>
<dbReference type="PANTHER" id="PTHR32552">
    <property type="entry name" value="FERRICHROME IRON RECEPTOR-RELATED"/>
    <property type="match status" value="1"/>
</dbReference>
<keyword evidence="10 12" id="KW-0472">Membrane</keyword>
<organism evidence="16 17">
    <name type="scientific">Exilibacterium tricleocarpae</name>
    <dbReference type="NCBI Taxonomy" id="2591008"/>
    <lineage>
        <taxon>Bacteria</taxon>
        <taxon>Pseudomonadati</taxon>
        <taxon>Pseudomonadota</taxon>
        <taxon>Gammaproteobacteria</taxon>
        <taxon>Cellvibrionales</taxon>
        <taxon>Cellvibrionaceae</taxon>
        <taxon>Exilibacterium</taxon>
    </lineage>
</organism>
<evidence type="ECO:0000256" key="9">
    <source>
        <dbReference type="ARBA" id="ARBA00023077"/>
    </source>
</evidence>
<evidence type="ECO:0000256" key="5">
    <source>
        <dbReference type="ARBA" id="ARBA00022692"/>
    </source>
</evidence>
<evidence type="ECO:0000313" key="17">
    <source>
        <dbReference type="Proteomes" id="UP000319732"/>
    </source>
</evidence>
<feature type="domain" description="TonB-dependent receptor-like beta-barrel" evidence="14">
    <location>
        <begin position="419"/>
        <end position="785"/>
    </location>
</feature>
<dbReference type="GO" id="GO:0015344">
    <property type="term" value="F:siderophore uptake transmembrane transporter activity"/>
    <property type="evidence" value="ECO:0007669"/>
    <property type="project" value="TreeGrafter"/>
</dbReference>
<proteinExistence type="inferred from homology"/>
<gene>
    <name evidence="16" type="ORF">FKG94_04690</name>
</gene>
<dbReference type="InterPro" id="IPR000531">
    <property type="entry name" value="Beta-barrel_TonB"/>
</dbReference>
<dbReference type="InterPro" id="IPR037066">
    <property type="entry name" value="Plug_dom_sf"/>
</dbReference>
<protein>
    <submittedName>
        <fullName evidence="16">TonB-dependent receptor</fullName>
    </submittedName>
</protein>
<keyword evidence="4" id="KW-0410">Iron transport</keyword>
<sequence>MAAVVLSQVSSQARAQTSGDAMMIEEVVVTAVPRAVNKLQASVSVSSINTDDVYKVAPRSIAEVFRSLPGIRAESSGGNGNANITVRGIPLATGGSKYMQIHEDGLPVLEFGDINFGNTDNFTRFDWTIKRIESIRGGSASTLASNSPGGVINMISKTGEEEGGSFGVSFGVDYDELRSDFEYGGEITDGLRFHIGGFVRDGEGIRDTGYRGDNGGQLKFNITKELDNGYIRFLAKTLDDKVTTYLPAPVRVKSNGSFGSVPGFDASTETLHSANTTRINTFDAFGNPRNRDLRDGIESKVDAFGVEARFEIEPGLTLVEKFRNASISGSFIAPFTDTLGDFGPQSAASMAATICANTAQAPGSGQPAIDCSATSVTLANGPGAGDPYSGLAFLNLLFDTSLKDLGNTINDINLTKEFDNGPTVTVGFYYSKQSISTQWNSWPVFIQTVDGSDSQYLDIRDANGTALVDNGLWAPSFLSFVWDLDYTVTAPYLNLGFDIGDDLTIDVSVRRDTVEASGEQIAVCCGGNGDVDLNGDGLINTLQEDADSVLASFSGGVINLTPGQRASQVVNYEADDTFYSLGGTYLLGDNSSVFARYSEGGRAVGDRLLQISNTLNPDGSLTRTTDGYDNVEQLEIGYKFNGDRIDLFATLFDTTTEESQAELTSGVTFVREYDATGLELEMAWQVLDSFDVLANVTWTDAEITSDVNNPALEGNTPRRQADFIYTITPRYETDRYSVGLTLQGSTDYYVQDNNDLEQEGYTLVNLFALWNVTDTLSASFNVNNLTDEFVVTEVEEGTAAAGDIVRARPLSGTSTSVSFRYTF</sequence>
<evidence type="ECO:0000256" key="1">
    <source>
        <dbReference type="ARBA" id="ARBA00004571"/>
    </source>
</evidence>
<keyword evidence="16" id="KW-0675">Receptor</keyword>
<dbReference type="InterPro" id="IPR036942">
    <property type="entry name" value="Beta-barrel_TonB_sf"/>
</dbReference>
<feature type="domain" description="TonB-dependent receptor plug" evidence="15">
    <location>
        <begin position="39"/>
        <end position="151"/>
    </location>
</feature>
<dbReference type="InterPro" id="IPR012910">
    <property type="entry name" value="Plug_dom"/>
</dbReference>
<dbReference type="EMBL" id="VHSG01000005">
    <property type="protein sequence ID" value="TQV84841.1"/>
    <property type="molecule type" value="Genomic_DNA"/>
</dbReference>